<proteinExistence type="predicted"/>
<accession>A0A398B012</accession>
<dbReference type="EMBL" id="QWVT01000040">
    <property type="protein sequence ID" value="RID82248.1"/>
    <property type="molecule type" value="Genomic_DNA"/>
</dbReference>
<evidence type="ECO:0000313" key="1">
    <source>
        <dbReference type="EMBL" id="RID82248.1"/>
    </source>
</evidence>
<comment type="caution">
    <text evidence="1">The sequence shown here is derived from an EMBL/GenBank/DDBJ whole genome shotgun (WGS) entry which is preliminary data.</text>
</comment>
<dbReference type="Proteomes" id="UP000265816">
    <property type="component" value="Unassembled WGS sequence"/>
</dbReference>
<sequence length="178" mass="20562">MTIGVEYLRIIADRLKSIKKLGDKTLEQLCTEELHWTFNQESNSIAVIVKHVGGNLVSRWTDFLHSDGEKPNRNREEEFIDSLLSKQEIIDAWEHGWTVLFESISGLKEEDLQKTIKIRGEDHLVMDTIERQLAHNAYHVGQMAYAGKMIKDKEWSSLSIPKGESEKFLQEMLARHGE</sequence>
<name>A0A398B012_9BACI</name>
<dbReference type="Gene3D" id="1.20.120.450">
    <property type="entry name" value="dinb family like domain"/>
    <property type="match status" value="1"/>
</dbReference>
<dbReference type="InterPro" id="IPR011466">
    <property type="entry name" value="DUF1572"/>
</dbReference>
<reference evidence="1 2" key="1">
    <citation type="submission" date="2018-08" db="EMBL/GenBank/DDBJ databases">
        <title>Bacillus jemisoniae sp. nov., Bacillus chryseoplanitiae sp. nov., Bacillus resnikiae sp. nov., and Bacillus frankliniae sp. nov., isolated from Viking spacecraft and associated surfaces.</title>
        <authorList>
            <person name="Seuylemezian A."/>
            <person name="Vaishampayan P."/>
        </authorList>
    </citation>
    <scope>NUCLEOTIDE SEQUENCE [LARGE SCALE GENOMIC DNA]</scope>
    <source>
        <strain evidence="1 2">JJ-247</strain>
    </source>
</reference>
<protein>
    <submittedName>
        <fullName evidence="1">DUF1572 domain-containing protein</fullName>
    </submittedName>
</protein>
<evidence type="ECO:0000313" key="2">
    <source>
        <dbReference type="Proteomes" id="UP000265816"/>
    </source>
</evidence>
<dbReference type="SUPFAM" id="SSF109854">
    <property type="entry name" value="DinB/YfiT-like putative metalloenzymes"/>
    <property type="match status" value="1"/>
</dbReference>
<gene>
    <name evidence="1" type="ORF">D1970_19655</name>
</gene>
<dbReference type="AlphaFoldDB" id="A0A398B012"/>
<dbReference type="InterPro" id="IPR034660">
    <property type="entry name" value="DinB/YfiT-like"/>
</dbReference>
<dbReference type="OrthoDB" id="68731at2"/>
<keyword evidence="2" id="KW-1185">Reference proteome</keyword>
<dbReference type="RefSeq" id="WP_119114555.1">
    <property type="nucleotide sequence ID" value="NZ_CBCSEO010000018.1"/>
</dbReference>
<organism evidence="1 2">
    <name type="scientific">Mesobacillus zeae</name>
    <dbReference type="NCBI Taxonomy" id="1917180"/>
    <lineage>
        <taxon>Bacteria</taxon>
        <taxon>Bacillati</taxon>
        <taxon>Bacillota</taxon>
        <taxon>Bacilli</taxon>
        <taxon>Bacillales</taxon>
        <taxon>Bacillaceae</taxon>
        <taxon>Mesobacillus</taxon>
    </lineage>
</organism>
<dbReference type="Pfam" id="PF07609">
    <property type="entry name" value="DUF1572"/>
    <property type="match status" value="1"/>
</dbReference>